<evidence type="ECO:0000313" key="5">
    <source>
        <dbReference type="Proteomes" id="UP001620597"/>
    </source>
</evidence>
<proteinExistence type="predicted"/>
<sequence length="161" mass="16890">MTSSLLLTTLLCTGTAAHADEMDTSKLYLGGSFSYNTIDSPFGGGSADATGVQGFAGYEMATLEGGIHTSVELGISQTGDFDHTDESISGLWLAAVAEKDLPEINPNLSLLGRVGLDVGDDDGILTGVGVGYRLNRQLQLRGEFVNKDASNQYLASLLIKL</sequence>
<dbReference type="InterPro" id="IPR027385">
    <property type="entry name" value="Beta-barrel_OMP"/>
</dbReference>
<dbReference type="Proteomes" id="UP001620597">
    <property type="component" value="Unassembled WGS sequence"/>
</dbReference>
<evidence type="ECO:0000313" key="4">
    <source>
        <dbReference type="EMBL" id="MFK4751567.1"/>
    </source>
</evidence>
<keyword evidence="1 2" id="KW-0732">Signal</keyword>
<dbReference type="EMBL" id="JBBKTX010000003">
    <property type="protein sequence ID" value="MFK4751567.1"/>
    <property type="molecule type" value="Genomic_DNA"/>
</dbReference>
<keyword evidence="5" id="KW-1185">Reference proteome</keyword>
<evidence type="ECO:0000259" key="3">
    <source>
        <dbReference type="Pfam" id="PF13505"/>
    </source>
</evidence>
<name>A0ABW8NF68_9GAMM</name>
<protein>
    <submittedName>
        <fullName evidence="4">Outer membrane beta-barrel protein</fullName>
    </submittedName>
</protein>
<comment type="caution">
    <text evidence="4">The sequence shown here is derived from an EMBL/GenBank/DDBJ whole genome shotgun (WGS) entry which is preliminary data.</text>
</comment>
<feature type="signal peptide" evidence="2">
    <location>
        <begin position="1"/>
        <end position="19"/>
    </location>
</feature>
<gene>
    <name evidence="4" type="ORF">WG929_03995</name>
</gene>
<evidence type="ECO:0000256" key="1">
    <source>
        <dbReference type="ARBA" id="ARBA00022729"/>
    </source>
</evidence>
<dbReference type="Gene3D" id="2.40.160.20">
    <property type="match status" value="1"/>
</dbReference>
<dbReference type="RefSeq" id="WP_416205008.1">
    <property type="nucleotide sequence ID" value="NZ_JBBKTX010000003.1"/>
</dbReference>
<feature type="domain" description="Outer membrane protein beta-barrel" evidence="3">
    <location>
        <begin position="5"/>
        <end position="144"/>
    </location>
</feature>
<evidence type="ECO:0000256" key="2">
    <source>
        <dbReference type="SAM" id="SignalP"/>
    </source>
</evidence>
<reference evidence="4 5" key="1">
    <citation type="submission" date="2024-03" db="EMBL/GenBank/DDBJ databases">
        <title>High-quality draft genome sequence of Oceanobacter sp. wDCs-4.</title>
        <authorList>
            <person name="Dong C."/>
        </authorList>
    </citation>
    <scope>NUCLEOTIDE SEQUENCE [LARGE SCALE GENOMIC DNA]</scope>
    <source>
        <strain evidence="5">wDCs-4</strain>
    </source>
</reference>
<feature type="chain" id="PRO_5046441975" evidence="2">
    <location>
        <begin position="20"/>
        <end position="161"/>
    </location>
</feature>
<dbReference type="InterPro" id="IPR011250">
    <property type="entry name" value="OMP/PagP_B-barrel"/>
</dbReference>
<accession>A0ABW8NF68</accession>
<dbReference type="Pfam" id="PF13505">
    <property type="entry name" value="OMP_b-brl"/>
    <property type="match status" value="1"/>
</dbReference>
<dbReference type="SUPFAM" id="SSF56925">
    <property type="entry name" value="OMPA-like"/>
    <property type="match status" value="1"/>
</dbReference>
<organism evidence="4 5">
    <name type="scientific">Oceanobacter antarcticus</name>
    <dbReference type="NCBI Taxonomy" id="3133425"/>
    <lineage>
        <taxon>Bacteria</taxon>
        <taxon>Pseudomonadati</taxon>
        <taxon>Pseudomonadota</taxon>
        <taxon>Gammaproteobacteria</taxon>
        <taxon>Oceanospirillales</taxon>
        <taxon>Oceanospirillaceae</taxon>
        <taxon>Oceanobacter</taxon>
    </lineage>
</organism>